<evidence type="ECO:0000313" key="2">
    <source>
        <dbReference type="Proteomes" id="UP000003163"/>
    </source>
</evidence>
<sequence>MATNLNGFVFKRISRNTEVRSINDESICKSDIPADELSEEKVAEKDVFKRKNKKETLSGFAVSANKPSKSVRNSGTKINLRGKEKVAAKTLPKKDKNFRIRKSVKLLNQPEIQEKENTKEIVVNKNGFVFKILSNEPVFDLKSSIIEEIEDNKNKNSQKRCKKIKKTEDLKNVKKAEAEKNFENTKIENINENEKNKKESV</sequence>
<keyword evidence="2" id="KW-1185">Reference proteome</keyword>
<reference evidence="2" key="2">
    <citation type="submission" date="2015-07" db="EMBL/GenBank/DDBJ databases">
        <title>Contrasting host-pathogen interactions and genome evolution in two generalist and specialist microsporidian pathogens of mosquitoes.</title>
        <authorList>
            <consortium name="The Broad Institute Genomics Platform"/>
            <consortium name="The Broad Institute Genome Sequencing Center for Infectious Disease"/>
            <person name="Cuomo C.A."/>
            <person name="Sanscrainte N.D."/>
            <person name="Goldberg J.M."/>
            <person name="Heiman D."/>
            <person name="Young S."/>
            <person name="Zeng Q."/>
            <person name="Becnel J.J."/>
            <person name="Birren B.W."/>
        </authorList>
    </citation>
    <scope>NUCLEOTIDE SEQUENCE [LARGE SCALE GENOMIC DNA]</scope>
    <source>
        <strain evidence="2">USNM 41457</strain>
    </source>
</reference>
<dbReference type="Proteomes" id="UP000003163">
    <property type="component" value="Unassembled WGS sequence"/>
</dbReference>
<organism evidence="1 2">
    <name type="scientific">Edhazardia aedis (strain USNM 41457)</name>
    <name type="common">Microsporidian parasite</name>
    <dbReference type="NCBI Taxonomy" id="1003232"/>
    <lineage>
        <taxon>Eukaryota</taxon>
        <taxon>Fungi</taxon>
        <taxon>Fungi incertae sedis</taxon>
        <taxon>Microsporidia</taxon>
        <taxon>Edhazardia</taxon>
    </lineage>
</organism>
<proteinExistence type="predicted"/>
<gene>
    <name evidence="1" type="ORF">EDEG_01303</name>
</gene>
<dbReference type="AlphaFoldDB" id="J8ZXL3"/>
<reference evidence="1 2" key="1">
    <citation type="submission" date="2011-08" db="EMBL/GenBank/DDBJ databases">
        <authorList>
            <person name="Liu Z.J."/>
            <person name="Shi F.L."/>
            <person name="Lu J.Q."/>
            <person name="Li M."/>
            <person name="Wang Z.L."/>
        </authorList>
    </citation>
    <scope>NUCLEOTIDE SEQUENCE [LARGE SCALE GENOMIC DNA]</scope>
    <source>
        <strain evidence="1 2">USNM 41457</strain>
    </source>
</reference>
<protein>
    <submittedName>
        <fullName evidence="1">Uncharacterized protein</fullName>
    </submittedName>
</protein>
<accession>J8ZXL3</accession>
<dbReference type="HOGENOM" id="CLU_1360376_0_0_1"/>
<name>J8ZXL3_EDHAE</name>
<evidence type="ECO:0000313" key="1">
    <source>
        <dbReference type="EMBL" id="EJW04433.1"/>
    </source>
</evidence>
<dbReference type="VEuPathDB" id="MicrosporidiaDB:EDEG_01303"/>
<dbReference type="EMBL" id="AFBI03000018">
    <property type="protein sequence ID" value="EJW04433.1"/>
    <property type="molecule type" value="Genomic_DNA"/>
</dbReference>
<comment type="caution">
    <text evidence="1">The sequence shown here is derived from an EMBL/GenBank/DDBJ whole genome shotgun (WGS) entry which is preliminary data.</text>
</comment>
<dbReference type="InParanoid" id="J8ZXL3"/>